<sequence>MVLALGPGRFYGSSLPRPRFYPDPKLNSTRVDPPESVIDPLLSWANEAHWSMGGLSFRRLRLQGKIEGSITKLRKSTSPNPKRRKTSTRFTKERLSRLDEVDEEESESESDEEVYDSDLEEEEEEGDGESDVESEEEEEVDVVSKKRKRVRRLGDEFDRIAEEVKKIEKKENKKGKRKEKEVEKPRRVSPRKK</sequence>
<dbReference type="PANTHER" id="PTHR35103:SF1">
    <property type="entry name" value="OS06G0115700 PROTEIN"/>
    <property type="match status" value="1"/>
</dbReference>
<organism evidence="2 3">
    <name type="scientific">Rhynchospora pubera</name>
    <dbReference type="NCBI Taxonomy" id="906938"/>
    <lineage>
        <taxon>Eukaryota</taxon>
        <taxon>Viridiplantae</taxon>
        <taxon>Streptophyta</taxon>
        <taxon>Embryophyta</taxon>
        <taxon>Tracheophyta</taxon>
        <taxon>Spermatophyta</taxon>
        <taxon>Magnoliopsida</taxon>
        <taxon>Liliopsida</taxon>
        <taxon>Poales</taxon>
        <taxon>Cyperaceae</taxon>
        <taxon>Cyperoideae</taxon>
        <taxon>Rhynchosporeae</taxon>
        <taxon>Rhynchospora</taxon>
    </lineage>
</organism>
<reference evidence="2" key="1">
    <citation type="submission" date="2022-08" db="EMBL/GenBank/DDBJ databases">
        <authorList>
            <person name="Marques A."/>
        </authorList>
    </citation>
    <scope>NUCLEOTIDE SEQUENCE</scope>
    <source>
        <strain evidence="2">RhyPub2mFocal</strain>
        <tissue evidence="2">Leaves</tissue>
    </source>
</reference>
<evidence type="ECO:0000313" key="3">
    <source>
        <dbReference type="Proteomes" id="UP001140206"/>
    </source>
</evidence>
<accession>A0AAV8E1Q0</accession>
<feature type="compositionally biased region" description="Basic and acidic residues" evidence="1">
    <location>
        <begin position="90"/>
        <end position="99"/>
    </location>
</feature>
<dbReference type="AlphaFoldDB" id="A0AAV8E1Q0"/>
<keyword evidence="3" id="KW-1185">Reference proteome</keyword>
<feature type="compositionally biased region" description="Acidic residues" evidence="1">
    <location>
        <begin position="100"/>
        <end position="141"/>
    </location>
</feature>
<comment type="caution">
    <text evidence="2">The sequence shown here is derived from an EMBL/GenBank/DDBJ whole genome shotgun (WGS) entry which is preliminary data.</text>
</comment>
<proteinExistence type="predicted"/>
<dbReference type="Proteomes" id="UP001140206">
    <property type="component" value="Chromosome 3"/>
</dbReference>
<dbReference type="EMBL" id="JAMFTS010000003">
    <property type="protein sequence ID" value="KAJ4774997.1"/>
    <property type="molecule type" value="Genomic_DNA"/>
</dbReference>
<feature type="region of interest" description="Disordered" evidence="1">
    <location>
        <begin position="164"/>
        <end position="193"/>
    </location>
</feature>
<evidence type="ECO:0000256" key="1">
    <source>
        <dbReference type="SAM" id="MobiDB-lite"/>
    </source>
</evidence>
<dbReference type="PANTHER" id="PTHR35103">
    <property type="entry name" value="OS06G0115700 PROTEIN"/>
    <property type="match status" value="1"/>
</dbReference>
<gene>
    <name evidence="2" type="ORF">LUZ62_059254</name>
</gene>
<protein>
    <submittedName>
        <fullName evidence="2">Uncharacterized protein</fullName>
    </submittedName>
</protein>
<evidence type="ECO:0000313" key="2">
    <source>
        <dbReference type="EMBL" id="KAJ4774997.1"/>
    </source>
</evidence>
<feature type="region of interest" description="Disordered" evidence="1">
    <location>
        <begin position="70"/>
        <end position="147"/>
    </location>
</feature>
<name>A0AAV8E1Q0_9POAL</name>